<dbReference type="Proteomes" id="UP000800036">
    <property type="component" value="Unassembled WGS sequence"/>
</dbReference>
<sequence length="227" mass="25844">MFVNFRKTEPANQLDRTSFNISRDARHIPHRVIGTSEISPYSQDHFRSLPSLNNTQDRFLRLDSDKLIKGLFKDFFINNGMDRTFGLAMPHRHFDILPRQIISVNPSEGIDEPQPAVWNFSSTGELIPTEFSYSKGPKAKMGEKERAFVASLKRLLDEKNLSEVFGLCEYLGDDFEGICEITISSANINLKPKDFFSPPLRKRGCRCTCDNRTAPYSHGTHIITQSA</sequence>
<name>A0A6A5V6Y3_9PLEO</name>
<protein>
    <submittedName>
        <fullName evidence="1">Uncharacterized protein</fullName>
    </submittedName>
</protein>
<keyword evidence="2" id="KW-1185">Reference proteome</keyword>
<gene>
    <name evidence="1" type="ORF">BU23DRAFT_589810</name>
</gene>
<proteinExistence type="predicted"/>
<evidence type="ECO:0000313" key="2">
    <source>
        <dbReference type="Proteomes" id="UP000800036"/>
    </source>
</evidence>
<organism evidence="1 2">
    <name type="scientific">Bimuria novae-zelandiae CBS 107.79</name>
    <dbReference type="NCBI Taxonomy" id="1447943"/>
    <lineage>
        <taxon>Eukaryota</taxon>
        <taxon>Fungi</taxon>
        <taxon>Dikarya</taxon>
        <taxon>Ascomycota</taxon>
        <taxon>Pezizomycotina</taxon>
        <taxon>Dothideomycetes</taxon>
        <taxon>Pleosporomycetidae</taxon>
        <taxon>Pleosporales</taxon>
        <taxon>Massarineae</taxon>
        <taxon>Didymosphaeriaceae</taxon>
        <taxon>Bimuria</taxon>
    </lineage>
</organism>
<reference evidence="1" key="1">
    <citation type="journal article" date="2020" name="Stud. Mycol.">
        <title>101 Dothideomycetes genomes: a test case for predicting lifestyles and emergence of pathogens.</title>
        <authorList>
            <person name="Haridas S."/>
            <person name="Albert R."/>
            <person name="Binder M."/>
            <person name="Bloem J."/>
            <person name="Labutti K."/>
            <person name="Salamov A."/>
            <person name="Andreopoulos B."/>
            <person name="Baker S."/>
            <person name="Barry K."/>
            <person name="Bills G."/>
            <person name="Bluhm B."/>
            <person name="Cannon C."/>
            <person name="Castanera R."/>
            <person name="Culley D."/>
            <person name="Daum C."/>
            <person name="Ezra D."/>
            <person name="Gonzalez J."/>
            <person name="Henrissat B."/>
            <person name="Kuo A."/>
            <person name="Liang C."/>
            <person name="Lipzen A."/>
            <person name="Lutzoni F."/>
            <person name="Magnuson J."/>
            <person name="Mondo S."/>
            <person name="Nolan M."/>
            <person name="Ohm R."/>
            <person name="Pangilinan J."/>
            <person name="Park H.-J."/>
            <person name="Ramirez L."/>
            <person name="Alfaro M."/>
            <person name="Sun H."/>
            <person name="Tritt A."/>
            <person name="Yoshinaga Y."/>
            <person name="Zwiers L.-H."/>
            <person name="Turgeon B."/>
            <person name="Goodwin S."/>
            <person name="Spatafora J."/>
            <person name="Crous P."/>
            <person name="Grigoriev I."/>
        </authorList>
    </citation>
    <scope>NUCLEOTIDE SEQUENCE</scope>
    <source>
        <strain evidence="1">CBS 107.79</strain>
    </source>
</reference>
<dbReference type="AlphaFoldDB" id="A0A6A5V6Y3"/>
<dbReference type="EMBL" id="ML976684">
    <property type="protein sequence ID" value="KAF1972834.1"/>
    <property type="molecule type" value="Genomic_DNA"/>
</dbReference>
<dbReference type="OrthoDB" id="3713678at2759"/>
<accession>A0A6A5V6Y3</accession>
<evidence type="ECO:0000313" key="1">
    <source>
        <dbReference type="EMBL" id="KAF1972834.1"/>
    </source>
</evidence>